<dbReference type="InterPro" id="IPR000792">
    <property type="entry name" value="Tscrpt_reg_LuxR_C"/>
</dbReference>
<dbReference type="PROSITE" id="PS50043">
    <property type="entry name" value="HTH_LUXR_2"/>
    <property type="match status" value="1"/>
</dbReference>
<dbReference type="GO" id="GO:0006355">
    <property type="term" value="P:regulation of DNA-templated transcription"/>
    <property type="evidence" value="ECO:0007669"/>
    <property type="project" value="InterPro"/>
</dbReference>
<proteinExistence type="predicted"/>
<dbReference type="OrthoDB" id="7272316at2"/>
<evidence type="ECO:0000259" key="3">
    <source>
        <dbReference type="PROSITE" id="PS50043"/>
    </source>
</evidence>
<dbReference type="InterPro" id="IPR001789">
    <property type="entry name" value="Sig_transdc_resp-reg_receiver"/>
</dbReference>
<dbReference type="PROSITE" id="PS50110">
    <property type="entry name" value="RESPONSE_REGULATORY"/>
    <property type="match status" value="1"/>
</dbReference>
<dbReference type="PROSITE" id="PS00622">
    <property type="entry name" value="HTH_LUXR_1"/>
    <property type="match status" value="1"/>
</dbReference>
<evidence type="ECO:0000313" key="6">
    <source>
        <dbReference type="Proteomes" id="UP000289708"/>
    </source>
</evidence>
<feature type="domain" description="Response regulatory" evidence="4">
    <location>
        <begin position="21"/>
        <end position="141"/>
    </location>
</feature>
<keyword evidence="1" id="KW-0238">DNA-binding</keyword>
<organism evidence="5 6">
    <name type="scientific">Hansschlegelia zhihuaiae</name>
    <dbReference type="NCBI Taxonomy" id="405005"/>
    <lineage>
        <taxon>Bacteria</taxon>
        <taxon>Pseudomonadati</taxon>
        <taxon>Pseudomonadota</taxon>
        <taxon>Alphaproteobacteria</taxon>
        <taxon>Hyphomicrobiales</taxon>
        <taxon>Methylopilaceae</taxon>
        <taxon>Hansschlegelia</taxon>
    </lineage>
</organism>
<dbReference type="EMBL" id="RYFI01000016">
    <property type="protein sequence ID" value="RXF70936.1"/>
    <property type="molecule type" value="Genomic_DNA"/>
</dbReference>
<dbReference type="SUPFAM" id="SSF52172">
    <property type="entry name" value="CheY-like"/>
    <property type="match status" value="1"/>
</dbReference>
<accession>A0A4Q0MDP7</accession>
<evidence type="ECO:0000259" key="4">
    <source>
        <dbReference type="PROSITE" id="PS50110"/>
    </source>
</evidence>
<dbReference type="Proteomes" id="UP000289708">
    <property type="component" value="Unassembled WGS sequence"/>
</dbReference>
<reference evidence="5 6" key="1">
    <citation type="submission" date="2018-12" db="EMBL/GenBank/DDBJ databases">
        <title>bacterium Hansschlegelia zhihuaiae S113.</title>
        <authorList>
            <person name="He J."/>
        </authorList>
    </citation>
    <scope>NUCLEOTIDE SEQUENCE [LARGE SCALE GENOMIC DNA]</scope>
    <source>
        <strain evidence="5 6">S 113</strain>
    </source>
</reference>
<comment type="caution">
    <text evidence="2">Lacks conserved residue(s) required for the propagation of feature annotation.</text>
</comment>
<dbReference type="PRINTS" id="PR00038">
    <property type="entry name" value="HTHLUXR"/>
</dbReference>
<comment type="caution">
    <text evidence="5">The sequence shown here is derived from an EMBL/GenBank/DDBJ whole genome shotgun (WGS) entry which is preliminary data.</text>
</comment>
<dbReference type="GO" id="GO:0000160">
    <property type="term" value="P:phosphorelay signal transduction system"/>
    <property type="evidence" value="ECO:0007669"/>
    <property type="project" value="InterPro"/>
</dbReference>
<dbReference type="InterPro" id="IPR051015">
    <property type="entry name" value="EvgA-like"/>
</dbReference>
<gene>
    <name evidence="5" type="ORF">EK403_16135</name>
</gene>
<dbReference type="SUPFAM" id="SSF46894">
    <property type="entry name" value="C-terminal effector domain of the bipartite response regulators"/>
    <property type="match status" value="1"/>
</dbReference>
<sequence length="231" mass="24404">MLQGLIKDRGGATSIAHGRYTIAVIDDRHLVAECLARCLQNSRPLDQVVAYPSVIDWIASLHEEGDAALVILSIGGKAAEDPHVVSALTTLQETCPSVPVVLLADGEEARQILDALDLGVRGYIPTSVSLEVAVNAMILVGVGGTFIPASSLRSSCSSAQREGCAPIAGGVFTARQAAVIEALRKGKANKIIAYELNMRESTVKVHVRNIMKKLNAKNRTEVALIANSSIG</sequence>
<dbReference type="InterPro" id="IPR016032">
    <property type="entry name" value="Sig_transdc_resp-reg_C-effctor"/>
</dbReference>
<evidence type="ECO:0000256" key="2">
    <source>
        <dbReference type="PROSITE-ProRule" id="PRU00169"/>
    </source>
</evidence>
<dbReference type="AlphaFoldDB" id="A0A4Q0MDP7"/>
<dbReference type="Gene3D" id="3.40.50.2300">
    <property type="match status" value="1"/>
</dbReference>
<dbReference type="Pfam" id="PF00196">
    <property type="entry name" value="GerE"/>
    <property type="match status" value="1"/>
</dbReference>
<keyword evidence="6" id="KW-1185">Reference proteome</keyword>
<dbReference type="CDD" id="cd06170">
    <property type="entry name" value="LuxR_C_like"/>
    <property type="match status" value="1"/>
</dbReference>
<protein>
    <submittedName>
        <fullName evidence="5">Response regulator transcription factor</fullName>
    </submittedName>
</protein>
<dbReference type="PANTHER" id="PTHR45566:SF1">
    <property type="entry name" value="HTH-TYPE TRANSCRIPTIONAL REGULATOR YHJB-RELATED"/>
    <property type="match status" value="1"/>
</dbReference>
<dbReference type="SMART" id="SM00421">
    <property type="entry name" value="HTH_LUXR"/>
    <property type="match status" value="1"/>
</dbReference>
<dbReference type="InterPro" id="IPR011006">
    <property type="entry name" value="CheY-like_superfamily"/>
</dbReference>
<dbReference type="GO" id="GO:0003677">
    <property type="term" value="F:DNA binding"/>
    <property type="evidence" value="ECO:0007669"/>
    <property type="project" value="UniProtKB-KW"/>
</dbReference>
<evidence type="ECO:0000256" key="1">
    <source>
        <dbReference type="ARBA" id="ARBA00023125"/>
    </source>
</evidence>
<dbReference type="PANTHER" id="PTHR45566">
    <property type="entry name" value="HTH-TYPE TRANSCRIPTIONAL REGULATOR YHJB-RELATED"/>
    <property type="match status" value="1"/>
</dbReference>
<dbReference type="RefSeq" id="WP_128778502.1">
    <property type="nucleotide sequence ID" value="NZ_RYFI01000016.1"/>
</dbReference>
<feature type="domain" description="HTH luxR-type" evidence="3">
    <location>
        <begin position="165"/>
        <end position="230"/>
    </location>
</feature>
<evidence type="ECO:0000313" key="5">
    <source>
        <dbReference type="EMBL" id="RXF70936.1"/>
    </source>
</evidence>
<name>A0A4Q0MDP7_9HYPH</name>